<comment type="caution">
    <text evidence="5">Lacks conserved residue(s) required for the propagation of feature annotation.</text>
</comment>
<evidence type="ECO:0000256" key="2">
    <source>
        <dbReference type="ARBA" id="ARBA00022827"/>
    </source>
</evidence>
<protein>
    <recommendedName>
        <fullName evidence="5">Ferredoxin--NADP reductase</fullName>
        <shortName evidence="5">FNR</shortName>
        <shortName evidence="5">Fd-NADP(+) reductase</shortName>
        <ecNumber evidence="5">1.18.1.2</ecNumber>
    </recommendedName>
</protein>
<gene>
    <name evidence="7" type="ORF">FRZ44_01570</name>
</gene>
<proteinExistence type="inferred from homology"/>
<sequence length="361" mass="38266">MFPGERLPALGPPPVSLPEYLSMTASATHQTDVAIIGAGPVGLFAVFECGMLKMKAHVLDALDMAGGQCSALYPEKPIYDIPGHPRIDAAELVRQLEAQAAPFKPVYHFGHAVTRVEPHGDRFLVSNAGGVTVDARAVIVAAGVGAFGPNRPPLDGIEAYEGKSVHYLVKRREDYRGKRIVIAGGGDSALDWVLSLADLAAHVYVIHRRPKFRAAPESVARMEALVKTGKVEMVVPYQLSGLEGSDGQISAVVVATLDGQKRSLPADVLLPFFGLSMNLGPIAQWGLNLDHNHILVDPSTCATSRPGIFAIGDIAHYPGKLKLILSGFAEAAAAAHAIYPLVHVGEVLHFEYSTTSGVPGA</sequence>
<dbReference type="InterPro" id="IPR036188">
    <property type="entry name" value="FAD/NAD-bd_sf"/>
</dbReference>
<dbReference type="EC" id="1.18.1.2" evidence="5"/>
<evidence type="ECO:0000313" key="7">
    <source>
        <dbReference type="EMBL" id="QEX14882.1"/>
    </source>
</evidence>
<feature type="binding site" evidence="5">
    <location>
        <position position="68"/>
    </location>
    <ligand>
        <name>FAD</name>
        <dbReference type="ChEBI" id="CHEBI:57692"/>
    </ligand>
</feature>
<evidence type="ECO:0000256" key="4">
    <source>
        <dbReference type="ARBA" id="ARBA00023002"/>
    </source>
</evidence>
<feature type="binding site" evidence="5">
    <location>
        <position position="60"/>
    </location>
    <ligand>
        <name>FAD</name>
        <dbReference type="ChEBI" id="CHEBI:57692"/>
    </ligand>
</feature>
<feature type="binding site" evidence="5">
    <location>
        <position position="313"/>
    </location>
    <ligand>
        <name>FAD</name>
        <dbReference type="ChEBI" id="CHEBI:57692"/>
    </ligand>
</feature>
<feature type="binding site" evidence="5">
    <location>
        <position position="113"/>
    </location>
    <ligand>
        <name>FAD</name>
        <dbReference type="ChEBI" id="CHEBI:57692"/>
    </ligand>
</feature>
<organism evidence="7 8">
    <name type="scientific">Hypericibacter terrae</name>
    <dbReference type="NCBI Taxonomy" id="2602015"/>
    <lineage>
        <taxon>Bacteria</taxon>
        <taxon>Pseudomonadati</taxon>
        <taxon>Pseudomonadota</taxon>
        <taxon>Alphaproteobacteria</taxon>
        <taxon>Rhodospirillales</taxon>
        <taxon>Dongiaceae</taxon>
        <taxon>Hypericibacter</taxon>
    </lineage>
</organism>
<evidence type="ECO:0000256" key="5">
    <source>
        <dbReference type="HAMAP-Rule" id="MF_01685"/>
    </source>
</evidence>
<dbReference type="GO" id="GO:0050660">
    <property type="term" value="F:flavin adenine dinucleotide binding"/>
    <property type="evidence" value="ECO:0007669"/>
    <property type="project" value="UniProtKB-UniRule"/>
</dbReference>
<dbReference type="Proteomes" id="UP000326202">
    <property type="component" value="Chromosome"/>
</dbReference>
<dbReference type="Pfam" id="PF07992">
    <property type="entry name" value="Pyr_redox_2"/>
    <property type="match status" value="1"/>
</dbReference>
<keyword evidence="8" id="KW-1185">Reference proteome</keyword>
<dbReference type="AlphaFoldDB" id="A0A5J6MCE8"/>
<dbReference type="KEGG" id="htq:FRZ44_01570"/>
<feature type="binding site" evidence="5">
    <location>
        <position position="73"/>
    </location>
    <ligand>
        <name>FAD</name>
        <dbReference type="ChEBI" id="CHEBI:57692"/>
    </ligand>
</feature>
<evidence type="ECO:0000256" key="3">
    <source>
        <dbReference type="ARBA" id="ARBA00022857"/>
    </source>
</evidence>
<dbReference type="Gene3D" id="3.50.50.60">
    <property type="entry name" value="FAD/NAD(P)-binding domain"/>
    <property type="match status" value="2"/>
</dbReference>
<dbReference type="EMBL" id="CP042906">
    <property type="protein sequence ID" value="QEX14882.1"/>
    <property type="molecule type" value="Genomic_DNA"/>
</dbReference>
<dbReference type="GO" id="GO:0004324">
    <property type="term" value="F:ferredoxin-NADP+ reductase activity"/>
    <property type="evidence" value="ECO:0007669"/>
    <property type="project" value="UniProtKB-UniRule"/>
</dbReference>
<keyword evidence="1 5" id="KW-0285">Flavoprotein</keyword>
<feature type="binding site" evidence="5">
    <location>
        <position position="147"/>
    </location>
    <ligand>
        <name>FAD</name>
        <dbReference type="ChEBI" id="CHEBI:57692"/>
    </ligand>
</feature>
<keyword evidence="4 5" id="KW-0560">Oxidoreductase</keyword>
<reference evidence="7 8" key="1">
    <citation type="submission" date="2019-08" db="EMBL/GenBank/DDBJ databases">
        <title>Hyperibacter terrae gen. nov., sp. nov. and Hyperibacter viscosus sp. nov., two new members in the family Rhodospirillaceae isolated from the rhizosphere of Hypericum perforatum.</title>
        <authorList>
            <person name="Noviana Z."/>
        </authorList>
    </citation>
    <scope>NUCLEOTIDE SEQUENCE [LARGE SCALE GENOMIC DNA]</scope>
    <source>
        <strain evidence="7 8">R5913</strain>
    </source>
</reference>
<evidence type="ECO:0000256" key="1">
    <source>
        <dbReference type="ARBA" id="ARBA00022630"/>
    </source>
</evidence>
<dbReference type="HAMAP" id="MF_01685">
    <property type="entry name" value="FENR2"/>
    <property type="match status" value="1"/>
</dbReference>
<dbReference type="GO" id="GO:0050661">
    <property type="term" value="F:NADP binding"/>
    <property type="evidence" value="ECO:0007669"/>
    <property type="project" value="UniProtKB-UniRule"/>
</dbReference>
<dbReference type="InterPro" id="IPR022890">
    <property type="entry name" value="Fd--NADP_Rdtase_type_2"/>
</dbReference>
<keyword evidence="2 5" id="KW-0274">FAD</keyword>
<comment type="cofactor">
    <cofactor evidence="5">
        <name>FAD</name>
        <dbReference type="ChEBI" id="CHEBI:57692"/>
    </cofactor>
    <text evidence="5">Binds 1 FAD per subunit.</text>
</comment>
<accession>A0A5J6MCE8</accession>
<dbReference type="PRINTS" id="PR00368">
    <property type="entry name" value="FADPNR"/>
</dbReference>
<name>A0A5J6MCE8_9PROT</name>
<dbReference type="PANTHER" id="PTHR48105">
    <property type="entry name" value="THIOREDOXIN REDUCTASE 1-RELATED-RELATED"/>
    <property type="match status" value="1"/>
</dbReference>
<comment type="subunit">
    <text evidence="5">Homodimer.</text>
</comment>
<feature type="domain" description="FAD/NAD(P)-binding" evidence="6">
    <location>
        <begin position="32"/>
        <end position="319"/>
    </location>
</feature>
<dbReference type="PRINTS" id="PR00469">
    <property type="entry name" value="PNDRDTASEII"/>
</dbReference>
<dbReference type="InterPro" id="IPR023753">
    <property type="entry name" value="FAD/NAD-binding_dom"/>
</dbReference>
<feature type="binding site" evidence="5">
    <location>
        <position position="354"/>
    </location>
    <ligand>
        <name>FAD</name>
        <dbReference type="ChEBI" id="CHEBI:57692"/>
    </ligand>
</feature>
<comment type="similarity">
    <text evidence="5">Belongs to the ferredoxin--NADP reductase type 2 family.</text>
</comment>
<evidence type="ECO:0000313" key="8">
    <source>
        <dbReference type="Proteomes" id="UP000326202"/>
    </source>
</evidence>
<keyword evidence="3 5" id="KW-0521">NADP</keyword>
<evidence type="ECO:0000259" key="6">
    <source>
        <dbReference type="Pfam" id="PF07992"/>
    </source>
</evidence>
<dbReference type="InterPro" id="IPR050097">
    <property type="entry name" value="Ferredoxin-NADP_redctase_2"/>
</dbReference>
<comment type="catalytic activity">
    <reaction evidence="5">
        <text>2 reduced [2Fe-2S]-[ferredoxin] + NADP(+) + H(+) = 2 oxidized [2Fe-2S]-[ferredoxin] + NADPH</text>
        <dbReference type="Rhea" id="RHEA:20125"/>
        <dbReference type="Rhea" id="RHEA-COMP:10000"/>
        <dbReference type="Rhea" id="RHEA-COMP:10001"/>
        <dbReference type="ChEBI" id="CHEBI:15378"/>
        <dbReference type="ChEBI" id="CHEBI:33737"/>
        <dbReference type="ChEBI" id="CHEBI:33738"/>
        <dbReference type="ChEBI" id="CHEBI:57783"/>
        <dbReference type="ChEBI" id="CHEBI:58349"/>
        <dbReference type="EC" id="1.18.1.2"/>
    </reaction>
</comment>
<dbReference type="SUPFAM" id="SSF51905">
    <property type="entry name" value="FAD/NAD(P)-binding domain"/>
    <property type="match status" value="1"/>
</dbReference>